<dbReference type="eggNOG" id="COG0639">
    <property type="taxonomic scope" value="Bacteria"/>
</dbReference>
<dbReference type="PRINTS" id="PR00114">
    <property type="entry name" value="STPHPHTASE"/>
</dbReference>
<dbReference type="EMBL" id="ARQD01000001">
    <property type="protein sequence ID" value="KIX85658.1"/>
    <property type="molecule type" value="Genomic_DNA"/>
</dbReference>
<dbReference type="Proteomes" id="UP000032214">
    <property type="component" value="Unassembled WGS sequence"/>
</dbReference>
<protein>
    <recommendedName>
        <fullName evidence="2">Calcineurin-like phosphoesterase domain-containing protein</fullName>
    </recommendedName>
</protein>
<feature type="signal peptide" evidence="1">
    <location>
        <begin position="1"/>
        <end position="23"/>
    </location>
</feature>
<dbReference type="PANTHER" id="PTHR11668">
    <property type="entry name" value="SERINE/THREONINE PROTEIN PHOSPHATASE"/>
    <property type="match status" value="1"/>
</dbReference>
<evidence type="ECO:0000313" key="3">
    <source>
        <dbReference type="EMBL" id="KIX85658.1"/>
    </source>
</evidence>
<dbReference type="STRING" id="1306947.J120_01830"/>
<dbReference type="SUPFAM" id="SSF56300">
    <property type="entry name" value="Metallo-dependent phosphatases"/>
    <property type="match status" value="1"/>
</dbReference>
<evidence type="ECO:0000313" key="4">
    <source>
        <dbReference type="Proteomes" id="UP000032214"/>
    </source>
</evidence>
<organism evidence="3 4">
    <name type="scientific">candidate division TM6 bacterium JCVI TM6SC1</name>
    <dbReference type="NCBI Taxonomy" id="1306947"/>
    <lineage>
        <taxon>Bacteria</taxon>
        <taxon>Candidatus Babelota</taxon>
        <taxon>Vermiphilus</taxon>
    </lineage>
</organism>
<accession>A0A0D2JMW0</accession>
<dbReference type="InterPro" id="IPR050341">
    <property type="entry name" value="PP1_catalytic_subunit"/>
</dbReference>
<dbReference type="PANTHER" id="PTHR11668:SF496">
    <property type="entry name" value="SERINE_THREONINE-PROTEIN PHOSPHATASE"/>
    <property type="match status" value="1"/>
</dbReference>
<dbReference type="InterPro" id="IPR029052">
    <property type="entry name" value="Metallo-depent_PP-like"/>
</dbReference>
<sequence length="468" mass="53089">MIINILSAHIIMCALFAINLLHSAEKTSKCDKSINKEYNLPSLDEISTLAKSCVAASRKRIEQQNSWVPGQVLTGLFDDDNTPVKRNKAGYLFTPFIQKYLVNEGDIILIHGDLHGAADNLYAALKLWQTHGYLDPEDMYKIQNDKIHIIILGDLVDRGPKQIETLCIIWKLMINNRNIIVTRGNHEDISLNKHDGGLIKKIKASYLQNKNHDALQSFYKIILKFYDLLPLGVYIQIPDGNFILGCHGCGGLDVNPAPLLNHPTASYYMFDLIARNDIISNLKPQVKEEINKTIPSWAQENFIPTSPQTIRVIKELNALRYDVDLLHFLWADIQVDPTAPVAYDPTRSWILSASLIKEILSYQYQSGKVLAILRGHQHTPCLKNPMMRSIYNLDGKIHADDTGISKLWPTENLPAPGALWRNIVCTFCLAPQTYESIDNFPRYDTWGLLQINKTFDECTLKAIRITNQ</sequence>
<dbReference type="Pfam" id="PF00149">
    <property type="entry name" value="Metallophos"/>
    <property type="match status" value="1"/>
</dbReference>
<dbReference type="Gene3D" id="3.60.21.10">
    <property type="match status" value="1"/>
</dbReference>
<dbReference type="AlphaFoldDB" id="A0A0D2JMW0"/>
<feature type="chain" id="PRO_5002261839" description="Calcineurin-like phosphoesterase domain-containing protein" evidence="1">
    <location>
        <begin position="24"/>
        <end position="468"/>
    </location>
</feature>
<evidence type="ECO:0000259" key="2">
    <source>
        <dbReference type="Pfam" id="PF00149"/>
    </source>
</evidence>
<dbReference type="InterPro" id="IPR006186">
    <property type="entry name" value="Ser/Thr-sp_prot-phosphatase"/>
</dbReference>
<feature type="domain" description="Calcineurin-like phosphoesterase" evidence="2">
    <location>
        <begin position="108"/>
        <end position="248"/>
    </location>
</feature>
<dbReference type="GO" id="GO:0016787">
    <property type="term" value="F:hydrolase activity"/>
    <property type="evidence" value="ECO:0007669"/>
    <property type="project" value="InterPro"/>
</dbReference>
<reference evidence="3 4" key="1">
    <citation type="journal article" date="2013" name="Proc. Natl. Acad. Sci. U.S.A.">
        <title>Candidate phylum TM6 genome recovered from a hospital sink biofilm provides genomic insights into this uncultivated phylum.</title>
        <authorList>
            <person name="McLean J.S."/>
            <person name="Lombardo M.J."/>
            <person name="Badger J.H."/>
            <person name="Edlund A."/>
            <person name="Novotny M."/>
            <person name="Yee-Greenbaum J."/>
            <person name="Vyahhi N."/>
            <person name="Hall A.P."/>
            <person name="Yang Y."/>
            <person name="Dupont C.L."/>
            <person name="Ziegler M.G."/>
            <person name="Chitsaz H."/>
            <person name="Allen A.E."/>
            <person name="Yooseph S."/>
            <person name="Tesler G."/>
            <person name="Pevzner P.A."/>
            <person name="Friedman R.M."/>
            <person name="Nealson K.H."/>
            <person name="Venter J.C."/>
            <person name="Lasken R.S."/>
        </authorList>
    </citation>
    <scope>NUCLEOTIDE SEQUENCE [LARGE SCALE GENOMIC DNA]</scope>
    <source>
        <strain evidence="3 4">TM6SC1</strain>
    </source>
</reference>
<proteinExistence type="predicted"/>
<gene>
    <name evidence="3" type="ORF">J120_01830</name>
</gene>
<dbReference type="InterPro" id="IPR004843">
    <property type="entry name" value="Calcineurin-like_PHP"/>
</dbReference>
<name>A0A0D2JMW0_9BACT</name>
<keyword evidence="1" id="KW-0732">Signal</keyword>
<evidence type="ECO:0000256" key="1">
    <source>
        <dbReference type="SAM" id="SignalP"/>
    </source>
</evidence>
<keyword evidence="4" id="KW-1185">Reference proteome</keyword>
<comment type="caution">
    <text evidence="3">The sequence shown here is derived from an EMBL/GenBank/DDBJ whole genome shotgun (WGS) entry which is preliminary data.</text>
</comment>